<evidence type="ECO:0000256" key="4">
    <source>
        <dbReference type="ARBA" id="ARBA00022737"/>
    </source>
</evidence>
<evidence type="ECO:0000256" key="8">
    <source>
        <dbReference type="ARBA" id="ARBA00023136"/>
    </source>
</evidence>
<comment type="subcellular location">
    <subcellularLocation>
        <location evidence="1">Membrane</location>
        <topology evidence="1">Multi-pass membrane protein</topology>
    </subcellularLocation>
</comment>
<dbReference type="SUPFAM" id="SSF81324">
    <property type="entry name" value="Voltage-gated potassium channels"/>
    <property type="match status" value="4"/>
</dbReference>
<dbReference type="InterPro" id="IPR027359">
    <property type="entry name" value="Volt_channel_dom_sf"/>
</dbReference>
<name>A0A090N370_OSTTA</name>
<keyword evidence="6 12" id="KW-1133">Transmembrane helix</keyword>
<feature type="compositionally biased region" description="Polar residues" evidence="11">
    <location>
        <begin position="1043"/>
        <end position="1074"/>
    </location>
</feature>
<feature type="region of interest" description="Disordered" evidence="11">
    <location>
        <begin position="1042"/>
        <end position="1074"/>
    </location>
</feature>
<dbReference type="OrthoDB" id="541396at2759"/>
<feature type="transmembrane region" description="Helical" evidence="12">
    <location>
        <begin position="148"/>
        <end position="173"/>
    </location>
</feature>
<evidence type="ECO:0000256" key="10">
    <source>
        <dbReference type="ARBA" id="ARBA00023303"/>
    </source>
</evidence>
<keyword evidence="5" id="KW-0851">Voltage-gated channel</keyword>
<keyword evidence="10" id="KW-0407">Ion channel</keyword>
<keyword evidence="2" id="KW-0813">Transport</keyword>
<evidence type="ECO:0000256" key="2">
    <source>
        <dbReference type="ARBA" id="ARBA00022448"/>
    </source>
</evidence>
<feature type="compositionally biased region" description="Polar residues" evidence="11">
    <location>
        <begin position="991"/>
        <end position="1000"/>
    </location>
</feature>
<dbReference type="EMBL" id="CAID01000004">
    <property type="protein sequence ID" value="CEF97603.1"/>
    <property type="molecule type" value="Genomic_DNA"/>
</dbReference>
<keyword evidence="4" id="KW-0677">Repeat</keyword>
<evidence type="ECO:0000256" key="5">
    <source>
        <dbReference type="ARBA" id="ARBA00022882"/>
    </source>
</evidence>
<dbReference type="PANTHER" id="PTHR10037">
    <property type="entry name" value="VOLTAGE-GATED CATION CHANNEL CALCIUM AND SODIUM"/>
    <property type="match status" value="1"/>
</dbReference>
<keyword evidence="3 12" id="KW-0812">Transmembrane</keyword>
<feature type="transmembrane region" description="Helical" evidence="12">
    <location>
        <begin position="1180"/>
        <end position="1198"/>
    </location>
</feature>
<feature type="transmembrane region" description="Helical" evidence="12">
    <location>
        <begin position="1540"/>
        <end position="1560"/>
    </location>
</feature>
<reference evidence="14 15" key="2">
    <citation type="journal article" date="2014" name="BMC Genomics">
        <title>An improved genome of the model marine alga Ostreococcus tauri unfolds by assessing Illumina de novo assemblies.</title>
        <authorList>
            <person name="Blanc-Mathieu R."/>
            <person name="Verhelst B."/>
            <person name="Derelle E."/>
            <person name="Rombauts S."/>
            <person name="Bouget F.Y."/>
            <person name="Carre I."/>
            <person name="Chateau A."/>
            <person name="Eyre-Walker A."/>
            <person name="Grimsley N."/>
            <person name="Moreau H."/>
            <person name="Piegu B."/>
            <person name="Rivals E."/>
            <person name="Schackwitz W."/>
            <person name="Van de Peer Y."/>
            <person name="Piganeau G."/>
        </authorList>
    </citation>
    <scope>NUCLEOTIDE SEQUENCE [LARGE SCALE GENOMIC DNA]</scope>
    <source>
        <strain evidence="15">OTTH 0595 / CCAP 157/2 / RCC745</strain>
    </source>
</reference>
<feature type="transmembrane region" description="Helical" evidence="12">
    <location>
        <begin position="318"/>
        <end position="342"/>
    </location>
</feature>
<feature type="transmembrane region" description="Helical" evidence="12">
    <location>
        <begin position="193"/>
        <end position="222"/>
    </location>
</feature>
<evidence type="ECO:0000256" key="1">
    <source>
        <dbReference type="ARBA" id="ARBA00004141"/>
    </source>
</evidence>
<dbReference type="GeneID" id="9833921"/>
<evidence type="ECO:0000313" key="14">
    <source>
        <dbReference type="EMBL" id="CEF97603.1"/>
    </source>
</evidence>
<accession>A0A090N370</accession>
<evidence type="ECO:0000256" key="7">
    <source>
        <dbReference type="ARBA" id="ARBA00023065"/>
    </source>
</evidence>
<feature type="domain" description="Ion transport" evidence="13">
    <location>
        <begin position="1503"/>
        <end position="1738"/>
    </location>
</feature>
<evidence type="ECO:0000313" key="15">
    <source>
        <dbReference type="Proteomes" id="UP000009170"/>
    </source>
</evidence>
<feature type="transmembrane region" description="Helical" evidence="12">
    <location>
        <begin position="1709"/>
        <end position="1732"/>
    </location>
</feature>
<comment type="caution">
    <text evidence="14">The sequence shown here is derived from an EMBL/GenBank/DDBJ whole genome shotgun (WGS) entry which is preliminary data.</text>
</comment>
<dbReference type="InterPro" id="IPR005821">
    <property type="entry name" value="Ion_trans_dom"/>
</dbReference>
<dbReference type="KEGG" id="ota:OT_ostta04g02830"/>
<feature type="transmembrane region" description="Helical" evidence="12">
    <location>
        <begin position="1614"/>
        <end position="1642"/>
    </location>
</feature>
<evidence type="ECO:0000256" key="6">
    <source>
        <dbReference type="ARBA" id="ARBA00022989"/>
    </source>
</evidence>
<organism evidence="14 15">
    <name type="scientific">Ostreococcus tauri</name>
    <name type="common">Marine green alga</name>
    <dbReference type="NCBI Taxonomy" id="70448"/>
    <lineage>
        <taxon>Eukaryota</taxon>
        <taxon>Viridiplantae</taxon>
        <taxon>Chlorophyta</taxon>
        <taxon>Mamiellophyceae</taxon>
        <taxon>Mamiellales</taxon>
        <taxon>Bathycoccaceae</taxon>
        <taxon>Ostreococcus</taxon>
    </lineage>
</organism>
<dbReference type="FunFam" id="1.20.120.350:FF:000009">
    <property type="entry name" value="Voltage-dependent T-type calcium channel subunit alpha"/>
    <property type="match status" value="2"/>
</dbReference>
<gene>
    <name evidence="14" type="ORF">OT_ostta04g02830</name>
</gene>
<dbReference type="InterPro" id="IPR043203">
    <property type="entry name" value="VGCC_Ca_Na"/>
</dbReference>
<keyword evidence="9" id="KW-0325">Glycoprotein</keyword>
<feature type="transmembrane region" description="Helical" evidence="12">
    <location>
        <begin position="446"/>
        <end position="464"/>
    </location>
</feature>
<feature type="domain" description="Ion transport" evidence="13">
    <location>
        <begin position="415"/>
        <end position="642"/>
    </location>
</feature>
<feature type="domain" description="Ion transport" evidence="13">
    <location>
        <begin position="72"/>
        <end position="345"/>
    </location>
</feature>
<feature type="transmembrane region" description="Helical" evidence="12">
    <location>
        <begin position="1313"/>
        <end position="1333"/>
    </location>
</feature>
<feature type="transmembrane region" description="Helical" evidence="12">
    <location>
        <begin position="484"/>
        <end position="507"/>
    </location>
</feature>
<feature type="transmembrane region" description="Helical" evidence="12">
    <location>
        <begin position="1572"/>
        <end position="1593"/>
    </location>
</feature>
<dbReference type="InParanoid" id="A0A090N370"/>
<dbReference type="Gene3D" id="1.10.287.70">
    <property type="match status" value="4"/>
</dbReference>
<feature type="region of interest" description="Disordered" evidence="11">
    <location>
        <begin position="970"/>
        <end position="1014"/>
    </location>
</feature>
<evidence type="ECO:0000256" key="11">
    <source>
        <dbReference type="SAM" id="MobiDB-lite"/>
    </source>
</evidence>
<protein>
    <submittedName>
        <fullName evidence="14">Voltage-dependent channel, four helix bundle domain</fullName>
    </submittedName>
</protein>
<keyword evidence="8 12" id="KW-0472">Membrane</keyword>
<evidence type="ECO:0000256" key="9">
    <source>
        <dbReference type="ARBA" id="ARBA00023180"/>
    </source>
</evidence>
<dbReference type="FunFam" id="1.10.287.70:FF:000117">
    <property type="entry name" value="Voltage-gated Ca2+ channel, alpha subunit"/>
    <property type="match status" value="1"/>
</dbReference>
<sequence length="1787" mass="200383">MENERALRRARAARAVRETEYAAAKRGNFFVRNSARVKRWWRAMNESDMSLCLFPSTSAVRRNARRLIAWVWFERVTLATIIANCVALALYKPLEDEGSWNKGLDVAETVFTAIFTLELTLKVVANNFLFGPPDVDVYLRDGWRVLDFLIVVGGWISFGLTVSGRSGGGLTAVRGLRALRPLKSISSFSSMRVFVSTTFASMGMVLNVLFFVVIVIIVLGILGVQRFAGTLNGRCMHESTREFVAYDIDVACSVNSGGHTCGASQICVATSLTGFDNGHTTFDNILGASFIIYRVLTLRGWVDLMYQVIDGTGDRTMVIIYFLLAVMFGAVFISSFVLAAVATKYRQTAIVDAKMADGEMYEQITPPMSARNVKRVASRRPGEFSYGERISKDLLEFMRKDLAYQKPLRQLVEHHHFENAITVAIVANTILLAVQYRDMSEQVETILTSCHYAFLCLFCVELVLKVLANGILGYVRDRYNVFDATIVIAGLIEVAFGNSSFAVARAFRLLRVLRATRLIARNKNIRRLIDIALEGLSSIFSFCGLLFVFVFVFTVLGTQLFGGKPEFYNVRPNFNTFGDSFLTVFEILTGASWYKTALTAMETSHGASAALFFILWSFIGSFVLLNLVTAMLIETFERASHDKELKQQQLLERASEQERRDAQMKRQHYINATLSSSSAREASEVVAETGKKGSGDSDATFYTANEVRRHPDGQRIMSRMKLRKQRNFRREVVVVEEWLEKTGILDDDSDCSEGEQNSDVLDELEKNRDVMTSQSAYDDGAPEAELTTRMVEETRSKVALYVANGVPIPTDDRQVRRAYRQWKIDSAVEQGGDDDEDVNIMDANALRDNYGEELTDTMTRDAMNARRKLQENALAELRRSLLERSADGGTKEALAWASQASAKGFVVKSAEARLMPKEQTAVIAQRRAEGKKTGHIGKFKGEAMSAEGAAAIADANLISLQVENAAVDDKEKKNIKRHGQQVAVDMDDSSDLQPIESSDSPAGRGAVWRSLARKSSAGKKSISESLRELDKPKTGPITESVIEYTSDQDVNSQRSSGSPHNSRSYDSQTTGDTVHRSSTLMPIIEYTQMPPILEVDFSLPRIKEDLNAGKVRRASGLPVRDIVVDKSKMGKFAGRIAEEHWFQKSRANTDEECMQYPSLIIFKPRLPMRRLVFMLIKHKVFERLMLFIILLSCAQLAVSAPTVNPYSDLAKVMKSADVSFTLIFAFEAIIKIFAMGFAMHPGAYLRSYANCLDFIIVLVSIVVEVSANASKLQFMRTFRLVRVLRPLRLLNRMKSMQIAVATLVHISPELVNVLCLGLFQFIIFAILGSQLFAGKFDYCNDPTALGRETCVGTFIDANGAHITRQWLHPPLNFDNTLISILTLFVVVTRDGWIDIAFQGMDSTALDSQPSLNKNGWSAIYFLTFMVIVSFVWTSMIVALVCHHYKSADELSGSSMILSEEQREWSDILRMKKHEAELKVVDDSDAAGPRFFLRKSTFSLVTSPRFENFIIFCIIANTVTMASYHNDQPALYAELQRSANIFFSWIFLLELALKLCAFLPQRYFSEPWNVFDFIVVVASIPDLAGVDFVGTNVLRVVRLGRILRLFKQARGLRAVFNTLVSSFEGVSHIFFLIVMLMFVYAVLGMNIFGDYDTNYPRGRVENFRNFGSSLMVLLRVITRDNWKRVMLDTMKCDYDEGGVAANCSNIFVPALYFTTFIFFGAYVLIGMIIACVLSKFAENAVNEGLLSTANVFVTVRRKLLLDMFATKLRIKLERAKAVKTGRFASKKK</sequence>
<feature type="transmembrane region" description="Helical" evidence="12">
    <location>
        <begin position="1418"/>
        <end position="1441"/>
    </location>
</feature>
<dbReference type="RefSeq" id="XP_022838780.1">
    <property type="nucleotide sequence ID" value="XM_022984519.1"/>
</dbReference>
<feature type="transmembrane region" description="Helical" evidence="12">
    <location>
        <begin position="67"/>
        <end position="91"/>
    </location>
</feature>
<dbReference type="GO" id="GO:0001518">
    <property type="term" value="C:voltage-gated sodium channel complex"/>
    <property type="evidence" value="ECO:0007669"/>
    <property type="project" value="TreeGrafter"/>
</dbReference>
<feature type="transmembrane region" description="Helical" evidence="12">
    <location>
        <begin position="1218"/>
        <end position="1239"/>
    </location>
</feature>
<feature type="domain" description="Ion transport" evidence="13">
    <location>
        <begin position="1178"/>
        <end position="1448"/>
    </location>
</feature>
<proteinExistence type="predicted"/>
<dbReference type="GO" id="GO:0005248">
    <property type="term" value="F:voltage-gated sodium channel activity"/>
    <property type="evidence" value="ECO:0007669"/>
    <property type="project" value="TreeGrafter"/>
</dbReference>
<feature type="transmembrane region" description="Helical" evidence="12">
    <location>
        <begin position="1251"/>
        <end position="1269"/>
    </location>
</feature>
<keyword evidence="15" id="KW-1185">Reference proteome</keyword>
<evidence type="ECO:0000256" key="12">
    <source>
        <dbReference type="SAM" id="Phobius"/>
    </source>
</evidence>
<feature type="transmembrane region" description="Helical" evidence="12">
    <location>
        <begin position="609"/>
        <end position="633"/>
    </location>
</feature>
<dbReference type="Pfam" id="PF00520">
    <property type="entry name" value="Ion_trans"/>
    <property type="match status" value="4"/>
</dbReference>
<dbReference type="Gene3D" id="1.20.120.350">
    <property type="entry name" value="Voltage-gated potassium channels. Chain C"/>
    <property type="match status" value="4"/>
</dbReference>
<evidence type="ECO:0000256" key="3">
    <source>
        <dbReference type="ARBA" id="ARBA00022692"/>
    </source>
</evidence>
<reference evidence="15" key="1">
    <citation type="journal article" date="2006" name="Proc. Natl. Acad. Sci. U.S.A.">
        <title>Genome analysis of the smallest free-living eukaryote Ostreococcus tauri unveils many unique features.</title>
        <authorList>
            <person name="Derelle E."/>
            <person name="Ferraz C."/>
            <person name="Rombauts S."/>
            <person name="Rouze P."/>
            <person name="Worden A.Z."/>
            <person name="Robbens S."/>
            <person name="Partensky F."/>
            <person name="Degroeve S."/>
            <person name="Echeynie S."/>
            <person name="Cooke R."/>
            <person name="Saeys Y."/>
            <person name="Wuyts J."/>
            <person name="Jabbari K."/>
            <person name="Bowler C."/>
            <person name="Panaud O."/>
            <person name="Piegu B."/>
            <person name="Ball S.G."/>
            <person name="Ral J.-P."/>
            <person name="Bouget F.-Y."/>
            <person name="Piganeau G."/>
            <person name="De Baets B."/>
            <person name="Picard A."/>
            <person name="Delseny M."/>
            <person name="Demaille J."/>
            <person name="Van de Peer Y."/>
            <person name="Moreau H."/>
        </authorList>
    </citation>
    <scope>NUCLEOTIDE SEQUENCE [LARGE SCALE GENOMIC DNA]</scope>
    <source>
        <strain evidence="15">OTTH 0595 / CCAP 157/2 / RCC745</strain>
    </source>
</reference>
<feature type="transmembrane region" description="Helical" evidence="12">
    <location>
        <begin position="285"/>
        <end position="306"/>
    </location>
</feature>
<dbReference type="STRING" id="70448.A0A090N370"/>
<keyword evidence="7" id="KW-0406">Ion transport</keyword>
<feature type="transmembrane region" description="Helical" evidence="12">
    <location>
        <begin position="528"/>
        <end position="556"/>
    </location>
</feature>
<dbReference type="PANTHER" id="PTHR10037:SF62">
    <property type="entry name" value="SODIUM CHANNEL PROTEIN 60E"/>
    <property type="match status" value="1"/>
</dbReference>
<dbReference type="Proteomes" id="UP000009170">
    <property type="component" value="Unassembled WGS sequence"/>
</dbReference>
<evidence type="ECO:0000259" key="13">
    <source>
        <dbReference type="Pfam" id="PF00520"/>
    </source>
</evidence>